<dbReference type="SUPFAM" id="SSF56436">
    <property type="entry name" value="C-type lectin-like"/>
    <property type="match status" value="1"/>
</dbReference>
<feature type="compositionally biased region" description="Gly residues" evidence="1">
    <location>
        <begin position="446"/>
        <end position="460"/>
    </location>
</feature>
<evidence type="ECO:0000313" key="4">
    <source>
        <dbReference type="Proteomes" id="UP001196413"/>
    </source>
</evidence>
<organism evidence="3 4">
    <name type="scientific">Parelaphostrongylus tenuis</name>
    <name type="common">Meningeal worm</name>
    <dbReference type="NCBI Taxonomy" id="148309"/>
    <lineage>
        <taxon>Eukaryota</taxon>
        <taxon>Metazoa</taxon>
        <taxon>Ecdysozoa</taxon>
        <taxon>Nematoda</taxon>
        <taxon>Chromadorea</taxon>
        <taxon>Rhabditida</taxon>
        <taxon>Rhabditina</taxon>
        <taxon>Rhabditomorpha</taxon>
        <taxon>Strongyloidea</taxon>
        <taxon>Metastrongylidae</taxon>
        <taxon>Parelaphostrongylus</taxon>
    </lineage>
</organism>
<accession>A0AAD5QK89</accession>
<sequence>MENLETYEYQKNRLISSDSAIYATCPCRGVVIPSTDQQHCWEVVQRTESTWLNADLTCQSIGGHLGHPDNSFMGLLRSYITKDYAKPVLTGIVIGNAEAELYAVMCPNNVFYGVLPEQNIFSEESKNVTETGTCLYITEGNDSLTLGECTLDANVLCDRLTPAITAKIKSSKECLQLWETLGCGPNQWIIFGLCVDWRLLLLFTVVLLSLFLSFCMLHFCCKLCTSPCQSNESKKRNKEKIEDPLVTVVQPFPKRPEELGTYEKENPAAVLPPPTTSTQPGVNTSPQLSVRKRKTKIVDKVQLRQPRAFHSSLPEIDGDLGDDVSITLERSDSAETVLPKGDTVPNVFTRNSRPLRLLDADDAQQRSEGIKPFRHNGDDKSAPPKGTAPFGDRKIRSPPPLGTSLHRNEKPSSGASTCSEPRVRPSEIDSISTTGGTVSMKNPQGRMGGAVRTGGGGGHVPVGWKPWARGSSLSQPQQFLNDN</sequence>
<evidence type="ECO:0000256" key="2">
    <source>
        <dbReference type="SAM" id="Phobius"/>
    </source>
</evidence>
<keyword evidence="4" id="KW-1185">Reference proteome</keyword>
<feature type="region of interest" description="Disordered" evidence="1">
    <location>
        <begin position="369"/>
        <end position="483"/>
    </location>
</feature>
<keyword evidence="2" id="KW-1133">Transmembrane helix</keyword>
<keyword evidence="2" id="KW-0812">Transmembrane</keyword>
<dbReference type="EMBL" id="JAHQIW010001820">
    <property type="protein sequence ID" value="KAJ1353712.1"/>
    <property type="molecule type" value="Genomic_DNA"/>
</dbReference>
<evidence type="ECO:0000256" key="1">
    <source>
        <dbReference type="SAM" id="MobiDB-lite"/>
    </source>
</evidence>
<dbReference type="InterPro" id="IPR016187">
    <property type="entry name" value="CTDL_fold"/>
</dbReference>
<keyword evidence="2" id="KW-0472">Membrane</keyword>
<dbReference type="AlphaFoldDB" id="A0AAD5QK89"/>
<evidence type="ECO:0000313" key="3">
    <source>
        <dbReference type="EMBL" id="KAJ1353712.1"/>
    </source>
</evidence>
<feature type="compositionally biased region" description="Polar residues" evidence="1">
    <location>
        <begin position="429"/>
        <end position="442"/>
    </location>
</feature>
<feature type="compositionally biased region" description="Basic and acidic residues" evidence="1">
    <location>
        <begin position="369"/>
        <end position="382"/>
    </location>
</feature>
<protein>
    <submittedName>
        <fullName evidence="3">CLT</fullName>
    </submittedName>
</protein>
<dbReference type="Proteomes" id="UP001196413">
    <property type="component" value="Unassembled WGS sequence"/>
</dbReference>
<comment type="caution">
    <text evidence="3">The sequence shown here is derived from an EMBL/GenBank/DDBJ whole genome shotgun (WGS) entry which is preliminary data.</text>
</comment>
<proteinExistence type="predicted"/>
<feature type="transmembrane region" description="Helical" evidence="2">
    <location>
        <begin position="199"/>
        <end position="219"/>
    </location>
</feature>
<name>A0AAD5QK89_PARTN</name>
<reference evidence="3" key="1">
    <citation type="submission" date="2021-06" db="EMBL/GenBank/DDBJ databases">
        <title>Parelaphostrongylus tenuis whole genome reference sequence.</title>
        <authorList>
            <person name="Garwood T.J."/>
            <person name="Larsen P.A."/>
            <person name="Fountain-Jones N.M."/>
            <person name="Garbe J.R."/>
            <person name="Macchietto M.G."/>
            <person name="Kania S.A."/>
            <person name="Gerhold R.W."/>
            <person name="Richards J.E."/>
            <person name="Wolf T.M."/>
        </authorList>
    </citation>
    <scope>NUCLEOTIDE SEQUENCE</scope>
    <source>
        <strain evidence="3">MNPRO001-30</strain>
        <tissue evidence="3">Meninges</tissue>
    </source>
</reference>
<feature type="compositionally biased region" description="Polar residues" evidence="1">
    <location>
        <begin position="471"/>
        <end position="483"/>
    </location>
</feature>
<gene>
    <name evidence="3" type="primary">CWP-5</name>
    <name evidence="3" type="ORF">KIN20_010407</name>
</gene>